<keyword evidence="2" id="KW-0378">Hydrolase</keyword>
<evidence type="ECO:0000313" key="5">
    <source>
        <dbReference type="EMBL" id="MBB6328046.1"/>
    </source>
</evidence>
<evidence type="ECO:0000259" key="4">
    <source>
        <dbReference type="SMART" id="SM00796"/>
    </source>
</evidence>
<reference evidence="5 6" key="1">
    <citation type="submission" date="2020-08" db="EMBL/GenBank/DDBJ databases">
        <title>Genomic Encyclopedia of Type Strains, Phase IV (KMG-IV): sequencing the most valuable type-strain genomes for metagenomic binning, comparative biology and taxonomic classification.</title>
        <authorList>
            <person name="Goeker M."/>
        </authorList>
    </citation>
    <scope>NUCLEOTIDE SEQUENCE [LARGE SCALE GENOMIC DNA]</scope>
    <source>
        <strain evidence="5 6">DSM 102044</strain>
    </source>
</reference>
<evidence type="ECO:0000256" key="2">
    <source>
        <dbReference type="ARBA" id="ARBA00022801"/>
    </source>
</evidence>
<dbReference type="EMBL" id="JACIJO010000003">
    <property type="protein sequence ID" value="MBB6328046.1"/>
    <property type="molecule type" value="Genomic_DNA"/>
</dbReference>
<gene>
    <name evidence="5" type="ORF">FHS59_003689</name>
</gene>
<dbReference type="PANTHER" id="PTHR34698:SF2">
    <property type="entry name" value="5-OXOPROLINASE SUBUNIT B"/>
    <property type="match status" value="1"/>
</dbReference>
<dbReference type="RefSeq" id="WP_184496775.1">
    <property type="nucleotide sequence ID" value="NZ_JACIJO010000003.1"/>
</dbReference>
<dbReference type="Gene3D" id="2.40.100.10">
    <property type="entry name" value="Cyclophilin-like"/>
    <property type="match status" value="1"/>
</dbReference>
<accession>A0A841MVE8</accession>
<dbReference type="InterPro" id="IPR029000">
    <property type="entry name" value="Cyclophilin-like_dom_sf"/>
</dbReference>
<dbReference type="InterPro" id="IPR003833">
    <property type="entry name" value="CT_C_D"/>
</dbReference>
<keyword evidence="6" id="KW-1185">Reference proteome</keyword>
<keyword evidence="3" id="KW-0067">ATP-binding</keyword>
<dbReference type="SMART" id="SM00796">
    <property type="entry name" value="AHS1"/>
    <property type="match status" value="1"/>
</dbReference>
<dbReference type="GO" id="GO:0005524">
    <property type="term" value="F:ATP binding"/>
    <property type="evidence" value="ECO:0007669"/>
    <property type="project" value="UniProtKB-KW"/>
</dbReference>
<dbReference type="PANTHER" id="PTHR34698">
    <property type="entry name" value="5-OXOPROLINASE SUBUNIT B"/>
    <property type="match status" value="1"/>
</dbReference>
<evidence type="ECO:0000313" key="6">
    <source>
        <dbReference type="Proteomes" id="UP000588604"/>
    </source>
</evidence>
<comment type="caution">
    <text evidence="5">The sequence shown here is derived from an EMBL/GenBank/DDBJ whole genome shotgun (WGS) entry which is preliminary data.</text>
</comment>
<dbReference type="Proteomes" id="UP000588604">
    <property type="component" value="Unassembled WGS sequence"/>
</dbReference>
<evidence type="ECO:0000256" key="3">
    <source>
        <dbReference type="ARBA" id="ARBA00022840"/>
    </source>
</evidence>
<dbReference type="InterPro" id="IPR010016">
    <property type="entry name" value="PxpB"/>
</dbReference>
<keyword evidence="1" id="KW-0547">Nucleotide-binding</keyword>
<sequence length="233" mass="26456">MVGLIPTHTIISPSISELKWDVEISDRLLQIQLAVKKLLENQFADEIIEIRIGFRTLGILWHRIPDPQQLLHFLNEIKDPLTDPLSRKTWEIPVCYENEFAKDLPALAEAKKLSPEELIRLHSENSYRIHFFGFLPGFMYLHGLPELLFSPRKTVPDRNIEAGSVAIGGSQTGIYPTNSPGGWHIIGRSPLSFFDAKKLPPVWASPGDLISFCPISKEEFDSLKNSSFQPTWK</sequence>
<dbReference type="AlphaFoldDB" id="A0A841MVE8"/>
<dbReference type="Pfam" id="PF02682">
    <property type="entry name" value="CT_C_D"/>
    <property type="match status" value="1"/>
</dbReference>
<feature type="domain" description="Carboxyltransferase" evidence="4">
    <location>
        <begin position="9"/>
        <end position="204"/>
    </location>
</feature>
<protein>
    <submittedName>
        <fullName evidence="5">Inhibitor of KinA</fullName>
    </submittedName>
</protein>
<dbReference type="GO" id="GO:0016787">
    <property type="term" value="F:hydrolase activity"/>
    <property type="evidence" value="ECO:0007669"/>
    <property type="project" value="UniProtKB-KW"/>
</dbReference>
<evidence type="ECO:0000256" key="1">
    <source>
        <dbReference type="ARBA" id="ARBA00022741"/>
    </source>
</evidence>
<dbReference type="SUPFAM" id="SSF160467">
    <property type="entry name" value="PH0987 N-terminal domain-like"/>
    <property type="match status" value="1"/>
</dbReference>
<dbReference type="NCBIfam" id="TIGR00370">
    <property type="entry name" value="5-oxoprolinase subunit PxpB"/>
    <property type="match status" value="1"/>
</dbReference>
<organism evidence="5 6">
    <name type="scientific">Algoriphagus iocasae</name>
    <dbReference type="NCBI Taxonomy" id="1836499"/>
    <lineage>
        <taxon>Bacteria</taxon>
        <taxon>Pseudomonadati</taxon>
        <taxon>Bacteroidota</taxon>
        <taxon>Cytophagia</taxon>
        <taxon>Cytophagales</taxon>
        <taxon>Cyclobacteriaceae</taxon>
        <taxon>Algoriphagus</taxon>
    </lineage>
</organism>
<dbReference type="SUPFAM" id="SSF50891">
    <property type="entry name" value="Cyclophilin-like"/>
    <property type="match status" value="1"/>
</dbReference>
<proteinExistence type="predicted"/>
<name>A0A841MVE8_9BACT</name>